<dbReference type="EMBL" id="SRPO01000629">
    <property type="protein sequence ID" value="KAG5931098.1"/>
    <property type="molecule type" value="Genomic_DNA"/>
</dbReference>
<evidence type="ECO:0000313" key="2">
    <source>
        <dbReference type="Proteomes" id="UP000706124"/>
    </source>
</evidence>
<proteinExistence type="predicted"/>
<name>A0A9P7M6T5_9HYPO</name>
<comment type="caution">
    <text evidence="1">The sequence shown here is derived from an EMBL/GenBank/DDBJ whole genome shotgun (WGS) entry which is preliminary data.</text>
</comment>
<dbReference type="AlphaFoldDB" id="A0A9P7M6T5"/>
<keyword evidence="2" id="KW-1185">Reference proteome</keyword>
<gene>
    <name evidence="1" type="ORF">E4U60_006475</name>
</gene>
<dbReference type="Proteomes" id="UP000706124">
    <property type="component" value="Unassembled WGS sequence"/>
</dbReference>
<organism evidence="1 2">
    <name type="scientific">Claviceps pazoutovae</name>
    <dbReference type="NCBI Taxonomy" id="1649127"/>
    <lineage>
        <taxon>Eukaryota</taxon>
        <taxon>Fungi</taxon>
        <taxon>Dikarya</taxon>
        <taxon>Ascomycota</taxon>
        <taxon>Pezizomycotina</taxon>
        <taxon>Sordariomycetes</taxon>
        <taxon>Hypocreomycetidae</taxon>
        <taxon>Hypocreales</taxon>
        <taxon>Clavicipitaceae</taxon>
        <taxon>Claviceps</taxon>
    </lineage>
</organism>
<protein>
    <submittedName>
        <fullName evidence="1">Uncharacterized protein</fullName>
    </submittedName>
</protein>
<accession>A0A9P7M6T5</accession>
<sequence length="68" mass="7872">MTVEGATTDDVLYPLYARATRGLVRQDDDHAFEKYKIVDKVDSEESSSTWHNKRPKKKEDVTVLQFIV</sequence>
<evidence type="ECO:0000313" key="1">
    <source>
        <dbReference type="EMBL" id="KAG5931098.1"/>
    </source>
</evidence>
<reference evidence="1 2" key="1">
    <citation type="journal article" date="2020" name="bioRxiv">
        <title>Whole genome comparisons of ergot fungi reveals the divergence and evolution of species within the genus Claviceps are the result of varying mechanisms driving genome evolution and host range expansion.</title>
        <authorList>
            <person name="Wyka S.A."/>
            <person name="Mondo S.J."/>
            <person name="Liu M."/>
            <person name="Dettman J."/>
            <person name="Nalam V."/>
            <person name="Broders K.D."/>
        </authorList>
    </citation>
    <scope>NUCLEOTIDE SEQUENCE [LARGE SCALE GENOMIC DNA]</scope>
    <source>
        <strain evidence="1 2">CCC 1485</strain>
    </source>
</reference>